<dbReference type="HOGENOM" id="CLU_046577_1_0_1"/>
<evidence type="ECO:0000313" key="1">
    <source>
        <dbReference type="EMBL" id="KEQ79154.1"/>
    </source>
</evidence>
<accession>A0A074X5Z5</accession>
<sequence>MATTFGVFTGILGTISFLQSNIPSNDGTSSKVRVFVGLDGTQGLTNAGGDAPDIRQFNNNPEFLGANYDPGHIGSGTYKDIKIGQSRQQPVYTLLTANNDAICIAYMTTTWPDGSQYAFAGNWGHTCGQDWYYSGVYQDNKELECVWIDGNGDRPVTAFHVKWPEFNENGFATTDSNNIQSKYCDSPNALNFQYGNDPGTIYYKRDAADSTRSYPPPVKQLHQKAPTSRRSIVDNRLVKTSRPSQSARTLCESETSSGPNFVNLAEGLYCDMQKKELMPTCTGILGETCFDVVRLARKVDGIIGDLLNFVDIIDWGNGTDLFDTADKAVDLDLLQGQ</sequence>
<proteinExistence type="predicted"/>
<dbReference type="EMBL" id="KL585009">
    <property type="protein sequence ID" value="KEQ79154.1"/>
    <property type="molecule type" value="Genomic_DNA"/>
</dbReference>
<gene>
    <name evidence="1" type="ORF">M438DRAFT_359937</name>
</gene>
<dbReference type="OrthoDB" id="5365129at2759"/>
<dbReference type="RefSeq" id="XP_029755341.1">
    <property type="nucleotide sequence ID" value="XM_029907383.1"/>
</dbReference>
<dbReference type="GeneID" id="40749689"/>
<dbReference type="AlphaFoldDB" id="A0A074X5Z5"/>
<name>A0A074X5Z5_AURPU</name>
<dbReference type="Proteomes" id="UP000030706">
    <property type="component" value="Unassembled WGS sequence"/>
</dbReference>
<evidence type="ECO:0000313" key="2">
    <source>
        <dbReference type="Proteomes" id="UP000030706"/>
    </source>
</evidence>
<keyword evidence="2" id="KW-1185">Reference proteome</keyword>
<reference evidence="1 2" key="1">
    <citation type="journal article" date="2014" name="BMC Genomics">
        <title>Genome sequencing of four Aureobasidium pullulans varieties: biotechnological potential, stress tolerance, and description of new species.</title>
        <authorList>
            <person name="Gostin Ar C."/>
            <person name="Ohm R.A."/>
            <person name="Kogej T."/>
            <person name="Sonjak S."/>
            <person name="Turk M."/>
            <person name="Zajc J."/>
            <person name="Zalar P."/>
            <person name="Grube M."/>
            <person name="Sun H."/>
            <person name="Han J."/>
            <person name="Sharma A."/>
            <person name="Chiniquy J."/>
            <person name="Ngan C.Y."/>
            <person name="Lipzen A."/>
            <person name="Barry K."/>
            <person name="Grigoriev I.V."/>
            <person name="Gunde-Cimerman N."/>
        </authorList>
    </citation>
    <scope>NUCLEOTIDE SEQUENCE [LARGE SCALE GENOMIC DNA]</scope>
    <source>
        <strain evidence="1 2">EXF-150</strain>
    </source>
</reference>
<protein>
    <submittedName>
        <fullName evidence="1">Uncharacterized protein</fullName>
    </submittedName>
</protein>
<organism evidence="1 2">
    <name type="scientific">Aureobasidium pullulans EXF-150</name>
    <dbReference type="NCBI Taxonomy" id="1043002"/>
    <lineage>
        <taxon>Eukaryota</taxon>
        <taxon>Fungi</taxon>
        <taxon>Dikarya</taxon>
        <taxon>Ascomycota</taxon>
        <taxon>Pezizomycotina</taxon>
        <taxon>Dothideomycetes</taxon>
        <taxon>Dothideomycetidae</taxon>
        <taxon>Dothideales</taxon>
        <taxon>Saccotheciaceae</taxon>
        <taxon>Aureobasidium</taxon>
    </lineage>
</organism>